<dbReference type="InterPro" id="IPR000537">
    <property type="entry name" value="UbiA_prenyltransferase"/>
</dbReference>
<comment type="function">
    <text evidence="14">Converts heme B (protoheme IX) to heme O by substitution of the vinyl group on carbon 2 of heme B porphyrin ring with a hydroxyethyl farnesyl side group.</text>
</comment>
<dbReference type="CDD" id="cd13957">
    <property type="entry name" value="PT_UbiA_Cox10"/>
    <property type="match status" value="1"/>
</dbReference>
<dbReference type="EMBL" id="JACHTE010000001">
    <property type="protein sequence ID" value="MBB1087203.1"/>
    <property type="molecule type" value="Genomic_DNA"/>
</dbReference>
<dbReference type="EC" id="2.5.1.141" evidence="3 14"/>
<evidence type="ECO:0000256" key="4">
    <source>
        <dbReference type="ARBA" id="ARBA00022475"/>
    </source>
</evidence>
<feature type="transmembrane region" description="Helical" evidence="14">
    <location>
        <begin position="246"/>
        <end position="265"/>
    </location>
</feature>
<reference evidence="15 16" key="1">
    <citation type="submission" date="2020-07" db="EMBL/GenBank/DDBJ databases">
        <authorList>
            <person name="Xu S."/>
            <person name="Li A."/>
        </authorList>
    </citation>
    <scope>NUCLEOTIDE SEQUENCE [LARGE SCALE GENOMIC DNA]</scope>
    <source>
        <strain evidence="15 16">SG-8</strain>
    </source>
</reference>
<evidence type="ECO:0000256" key="7">
    <source>
        <dbReference type="ARBA" id="ARBA00022989"/>
    </source>
</evidence>
<evidence type="ECO:0000256" key="9">
    <source>
        <dbReference type="ARBA" id="ARBA00023136"/>
    </source>
</evidence>
<dbReference type="RefSeq" id="WP_182667980.1">
    <property type="nucleotide sequence ID" value="NZ_JACHTE010000001.1"/>
</dbReference>
<evidence type="ECO:0000256" key="11">
    <source>
        <dbReference type="ARBA" id="ARBA00040810"/>
    </source>
</evidence>
<evidence type="ECO:0000313" key="15">
    <source>
        <dbReference type="EMBL" id="MBB1087203.1"/>
    </source>
</evidence>
<comment type="subcellular location">
    <subcellularLocation>
        <location evidence="1 14">Cell membrane</location>
        <topology evidence="1 14">Multi-pass membrane protein</topology>
    </subcellularLocation>
</comment>
<dbReference type="PANTHER" id="PTHR43448:SF7">
    <property type="entry name" value="4-HYDROXYBENZOATE SOLANESYLTRANSFERASE"/>
    <property type="match status" value="1"/>
</dbReference>
<dbReference type="NCBIfam" id="TIGR01473">
    <property type="entry name" value="cyoE_ctaB"/>
    <property type="match status" value="1"/>
</dbReference>
<comment type="caution">
    <text evidence="15">The sequence shown here is derived from an EMBL/GenBank/DDBJ whole genome shotgun (WGS) entry which is preliminary data.</text>
</comment>
<organism evidence="15 16">
    <name type="scientific">Marilutibacter penaei</name>
    <dbReference type="NCBI Taxonomy" id="2759900"/>
    <lineage>
        <taxon>Bacteria</taxon>
        <taxon>Pseudomonadati</taxon>
        <taxon>Pseudomonadota</taxon>
        <taxon>Gammaproteobacteria</taxon>
        <taxon>Lysobacterales</taxon>
        <taxon>Lysobacteraceae</taxon>
        <taxon>Marilutibacter</taxon>
    </lineage>
</organism>
<dbReference type="InterPro" id="IPR030470">
    <property type="entry name" value="UbiA_prenylTrfase_CS"/>
</dbReference>
<dbReference type="Gene3D" id="1.10.357.140">
    <property type="entry name" value="UbiA prenyltransferase"/>
    <property type="match status" value="1"/>
</dbReference>
<keyword evidence="9 14" id="KW-0472">Membrane</keyword>
<proteinExistence type="inferred from homology"/>
<dbReference type="InterPro" id="IPR044878">
    <property type="entry name" value="UbiA_sf"/>
</dbReference>
<dbReference type="HAMAP" id="MF_00154">
    <property type="entry name" value="CyoE_CtaB"/>
    <property type="match status" value="1"/>
</dbReference>
<dbReference type="NCBIfam" id="NF003349">
    <property type="entry name" value="PRK04375.1-2"/>
    <property type="match status" value="1"/>
</dbReference>
<comment type="miscellaneous">
    <text evidence="14">Carbon 2 of the heme B porphyrin ring is defined according to the Fischer nomenclature.</text>
</comment>
<comment type="similarity">
    <text evidence="14">Belongs to the UbiA prenyltransferase family. Protoheme IX farnesyltransferase subfamily.</text>
</comment>
<evidence type="ECO:0000256" key="2">
    <source>
        <dbReference type="ARBA" id="ARBA00004919"/>
    </source>
</evidence>
<dbReference type="AlphaFoldDB" id="A0A7W3U1F5"/>
<evidence type="ECO:0000256" key="3">
    <source>
        <dbReference type="ARBA" id="ARBA00012292"/>
    </source>
</evidence>
<sequence length="313" mass="34633">MARPVHEGFATTAKQYWDLTKPRVVALIVFTALVGMFLAVPGLPPLKESVLGFLGIWLAASSAAAINQLLDSRIDAKMARTAWRPIVVGQITPMRALAFALCLAALSMAILVLWVNPVTAALTFASLIGYAVVYTVFLKRATPQNIVIGGIAGAAPPLLGWAAVTGMQGEWDWAHALLLVLIIFVWTPPHFWALAIFRREDYARALVPMLPVTHGVQYTRWQILFYTVLLVVVSVLPVVFGMSGLFYLGGALVLGLVFLWYAWKLMDPPDEFFAMRVFNYSIVYLMALFAFLLVDHWLLPWLEPAAALEFTPD</sequence>
<feature type="transmembrane region" description="Helical" evidence="14">
    <location>
        <begin position="277"/>
        <end position="299"/>
    </location>
</feature>
<protein>
    <recommendedName>
        <fullName evidence="11 14">Protoheme IX farnesyltransferase</fullName>
        <ecNumber evidence="3 14">2.5.1.141</ecNumber>
    </recommendedName>
    <alternativeName>
        <fullName evidence="12 14">Heme B farnesyltransferase</fullName>
    </alternativeName>
    <alternativeName>
        <fullName evidence="10 14">Heme O synthase</fullName>
    </alternativeName>
</protein>
<dbReference type="PROSITE" id="PS00943">
    <property type="entry name" value="UBIA"/>
    <property type="match status" value="1"/>
</dbReference>
<feature type="transmembrane region" description="Helical" evidence="14">
    <location>
        <begin position="218"/>
        <end position="240"/>
    </location>
</feature>
<keyword evidence="7 14" id="KW-1133">Transmembrane helix</keyword>
<feature type="transmembrane region" description="Helical" evidence="14">
    <location>
        <begin position="96"/>
        <end position="115"/>
    </location>
</feature>
<dbReference type="InterPro" id="IPR006369">
    <property type="entry name" value="Protohaem_IX_farnesylTrfase"/>
</dbReference>
<keyword evidence="5 14" id="KW-0808">Transferase</keyword>
<dbReference type="FunFam" id="1.10.357.140:FF:000001">
    <property type="entry name" value="Protoheme IX farnesyltransferase"/>
    <property type="match status" value="1"/>
</dbReference>
<evidence type="ECO:0000256" key="14">
    <source>
        <dbReference type="HAMAP-Rule" id="MF_00154"/>
    </source>
</evidence>
<evidence type="ECO:0000313" key="16">
    <source>
        <dbReference type="Proteomes" id="UP000552587"/>
    </source>
</evidence>
<feature type="transmembrane region" description="Helical" evidence="14">
    <location>
        <begin position="121"/>
        <end position="138"/>
    </location>
</feature>
<feature type="transmembrane region" description="Helical" evidence="14">
    <location>
        <begin position="24"/>
        <end position="44"/>
    </location>
</feature>
<evidence type="ECO:0000256" key="13">
    <source>
        <dbReference type="ARBA" id="ARBA00047690"/>
    </source>
</evidence>
<feature type="transmembrane region" description="Helical" evidence="14">
    <location>
        <begin position="176"/>
        <end position="197"/>
    </location>
</feature>
<evidence type="ECO:0000256" key="8">
    <source>
        <dbReference type="ARBA" id="ARBA00023133"/>
    </source>
</evidence>
<dbReference type="PANTHER" id="PTHR43448">
    <property type="entry name" value="PROTOHEME IX FARNESYLTRANSFERASE, MITOCHONDRIAL"/>
    <property type="match status" value="1"/>
</dbReference>
<comment type="pathway">
    <text evidence="2 14">Porphyrin-containing compound metabolism; heme O biosynthesis; heme O from protoheme: step 1/1.</text>
</comment>
<evidence type="ECO:0000256" key="12">
    <source>
        <dbReference type="ARBA" id="ARBA00042475"/>
    </source>
</evidence>
<feature type="transmembrane region" description="Helical" evidence="14">
    <location>
        <begin position="145"/>
        <end position="164"/>
    </location>
</feature>
<dbReference type="UniPathway" id="UPA00834">
    <property type="reaction ID" value="UER00712"/>
</dbReference>
<comment type="catalytic activity">
    <reaction evidence="13 14">
        <text>heme b + (2E,6E)-farnesyl diphosphate + H2O = Fe(II)-heme o + diphosphate</text>
        <dbReference type="Rhea" id="RHEA:28070"/>
        <dbReference type="ChEBI" id="CHEBI:15377"/>
        <dbReference type="ChEBI" id="CHEBI:33019"/>
        <dbReference type="ChEBI" id="CHEBI:60344"/>
        <dbReference type="ChEBI" id="CHEBI:60530"/>
        <dbReference type="ChEBI" id="CHEBI:175763"/>
        <dbReference type="EC" id="2.5.1.141"/>
    </reaction>
</comment>
<feature type="transmembrane region" description="Helical" evidence="14">
    <location>
        <begin position="50"/>
        <end position="70"/>
    </location>
</feature>
<dbReference type="Pfam" id="PF01040">
    <property type="entry name" value="UbiA"/>
    <property type="match status" value="1"/>
</dbReference>
<accession>A0A7W3U1F5</accession>
<gene>
    <name evidence="14" type="primary">cyoE</name>
    <name evidence="15" type="ORF">H4F99_01735</name>
</gene>
<dbReference type="Proteomes" id="UP000552587">
    <property type="component" value="Unassembled WGS sequence"/>
</dbReference>
<evidence type="ECO:0000256" key="5">
    <source>
        <dbReference type="ARBA" id="ARBA00022679"/>
    </source>
</evidence>
<dbReference type="GO" id="GO:0048034">
    <property type="term" value="P:heme O biosynthetic process"/>
    <property type="evidence" value="ECO:0007669"/>
    <property type="project" value="UniProtKB-UniRule"/>
</dbReference>
<keyword evidence="16" id="KW-1185">Reference proteome</keyword>
<evidence type="ECO:0000256" key="1">
    <source>
        <dbReference type="ARBA" id="ARBA00004651"/>
    </source>
</evidence>
<keyword evidence="4 14" id="KW-1003">Cell membrane</keyword>
<evidence type="ECO:0000256" key="6">
    <source>
        <dbReference type="ARBA" id="ARBA00022692"/>
    </source>
</evidence>
<keyword evidence="8 14" id="KW-0350">Heme biosynthesis</keyword>
<dbReference type="GO" id="GO:0005886">
    <property type="term" value="C:plasma membrane"/>
    <property type="evidence" value="ECO:0007669"/>
    <property type="project" value="UniProtKB-SubCell"/>
</dbReference>
<name>A0A7W3U1F5_9GAMM</name>
<keyword evidence="6 14" id="KW-0812">Transmembrane</keyword>
<evidence type="ECO:0000256" key="10">
    <source>
        <dbReference type="ARBA" id="ARBA00030253"/>
    </source>
</evidence>
<dbReference type="GO" id="GO:0008495">
    <property type="term" value="F:protoheme IX farnesyltransferase activity"/>
    <property type="evidence" value="ECO:0007669"/>
    <property type="project" value="UniProtKB-UniRule"/>
</dbReference>